<dbReference type="PANTHER" id="PTHR15822:SF4">
    <property type="entry name" value="TYROSYL-DNA PHOSPHODIESTERASE 2"/>
    <property type="match status" value="1"/>
</dbReference>
<dbReference type="InterPro" id="IPR051547">
    <property type="entry name" value="TDP2-like"/>
</dbReference>
<dbReference type="GO" id="GO:0004518">
    <property type="term" value="F:nuclease activity"/>
    <property type="evidence" value="ECO:0007669"/>
    <property type="project" value="UniProtKB-KW"/>
</dbReference>
<dbReference type="InterPro" id="IPR036691">
    <property type="entry name" value="Endo/exonu/phosph_ase_sf"/>
</dbReference>
<dbReference type="GO" id="GO:0070260">
    <property type="term" value="F:5'-tyrosyl-DNA phosphodiesterase activity"/>
    <property type="evidence" value="ECO:0007669"/>
    <property type="project" value="TreeGrafter"/>
</dbReference>
<proteinExistence type="predicted"/>
<dbReference type="GO" id="GO:0003697">
    <property type="term" value="F:single-stranded DNA binding"/>
    <property type="evidence" value="ECO:0007669"/>
    <property type="project" value="TreeGrafter"/>
</dbReference>
<keyword evidence="10" id="KW-0539">Nucleus</keyword>
<evidence type="ECO:0000256" key="7">
    <source>
        <dbReference type="ARBA" id="ARBA00022801"/>
    </source>
</evidence>
<comment type="subcellular location">
    <subcellularLocation>
        <location evidence="3">Nucleus</location>
        <location evidence="3">PML body</location>
    </subcellularLocation>
</comment>
<evidence type="ECO:0000256" key="5">
    <source>
        <dbReference type="ARBA" id="ARBA00022723"/>
    </source>
</evidence>
<evidence type="ECO:0000259" key="11">
    <source>
        <dbReference type="Pfam" id="PF03372"/>
    </source>
</evidence>
<evidence type="ECO:0000256" key="8">
    <source>
        <dbReference type="ARBA" id="ARBA00022842"/>
    </source>
</evidence>
<keyword evidence="6" id="KW-0227">DNA damage</keyword>
<dbReference type="PANTHER" id="PTHR15822">
    <property type="entry name" value="TRAF AND TNF RECEPTOR-ASSOCIATED PROTEIN"/>
    <property type="match status" value="1"/>
</dbReference>
<dbReference type="InterPro" id="IPR005135">
    <property type="entry name" value="Endo/exonuclease/phosphatase"/>
</dbReference>
<keyword evidence="8" id="KW-0460">Magnesium</keyword>
<evidence type="ECO:0000256" key="3">
    <source>
        <dbReference type="ARBA" id="ARBA00004322"/>
    </source>
</evidence>
<dbReference type="OrthoDB" id="10263155at2759"/>
<keyword evidence="4" id="KW-0540">Nuclease</keyword>
<dbReference type="Proteomes" id="UP000594364">
    <property type="component" value="Chromosome 5"/>
</dbReference>
<evidence type="ECO:0000256" key="6">
    <source>
        <dbReference type="ARBA" id="ARBA00022763"/>
    </source>
</evidence>
<dbReference type="GO" id="GO:0005737">
    <property type="term" value="C:cytoplasm"/>
    <property type="evidence" value="ECO:0007669"/>
    <property type="project" value="TreeGrafter"/>
</dbReference>
<name>A0A7U3PZT3_EPIFF</name>
<sequence>MTVGQSDDHESDSHKFLLGKARLLTPLRWTTGHLAILVRSDKHSMRLWARIDIQSRQLNRFSPPLNLCAHAFVQHRRTFEFRSSVKIWCPLTDNVSSLADNQTDQLVVASYNVLAEFKWPPSSGRYSALISHILSERAVSDILVLQEVTDHFLTYLRYCKIMIFANYTDSRLMGLQEKHKGATVLQFHVSQNTSHPSVKPLPIILAACHLTQGLVDGAVVAKKNELLAVVGHLSKQFHGHPWIIAGDFNIATSSLTIDLARKKEQLSFQGYQYLCDLDQILADRGFQDAWLQTRLRSGVSYDSADSSWSLQHLYEGEQGATLDPLTNDLAAKTVGSDLNNRPQRYDRILYNDASSLSICGFNTFGQHKTPAQNTSTKS</sequence>
<evidence type="ECO:0000256" key="9">
    <source>
        <dbReference type="ARBA" id="ARBA00023204"/>
    </source>
</evidence>
<gene>
    <name evidence="12" type="ORF">C2857_001269</name>
</gene>
<dbReference type="Gene3D" id="3.60.10.10">
    <property type="entry name" value="Endonuclease/exonuclease/phosphatase"/>
    <property type="match status" value="1"/>
</dbReference>
<organism evidence="12 13">
    <name type="scientific">Epichloe festucae (strain Fl1)</name>
    <dbReference type="NCBI Taxonomy" id="877507"/>
    <lineage>
        <taxon>Eukaryota</taxon>
        <taxon>Fungi</taxon>
        <taxon>Dikarya</taxon>
        <taxon>Ascomycota</taxon>
        <taxon>Pezizomycotina</taxon>
        <taxon>Sordariomycetes</taxon>
        <taxon>Hypocreomycetidae</taxon>
        <taxon>Hypocreales</taxon>
        <taxon>Clavicipitaceae</taxon>
        <taxon>Epichloe</taxon>
    </lineage>
</organism>
<keyword evidence="13" id="KW-1185">Reference proteome</keyword>
<keyword evidence="9" id="KW-0234">DNA repair</keyword>
<reference evidence="12 13" key="1">
    <citation type="journal article" date="2018" name="PLoS Genet.">
        <title>Repeat elements organise 3D genome structure and mediate transcription in the filamentous fungus Epichloe festucae.</title>
        <authorList>
            <person name="Winter D.J."/>
            <person name="Ganley A.R.D."/>
            <person name="Young C.A."/>
            <person name="Liachko I."/>
            <person name="Schardl C.L."/>
            <person name="Dupont P.Y."/>
            <person name="Berry D."/>
            <person name="Ram A."/>
            <person name="Scott B."/>
            <person name="Cox M.P."/>
        </authorList>
    </citation>
    <scope>NUCLEOTIDE SEQUENCE [LARGE SCALE GENOMIC DNA]</scope>
    <source>
        <strain evidence="12 13">Fl1</strain>
    </source>
</reference>
<keyword evidence="5" id="KW-0479">Metal-binding</keyword>
<evidence type="ECO:0000256" key="10">
    <source>
        <dbReference type="ARBA" id="ARBA00023242"/>
    </source>
</evidence>
<evidence type="ECO:0000256" key="4">
    <source>
        <dbReference type="ARBA" id="ARBA00022722"/>
    </source>
</evidence>
<dbReference type="GO" id="GO:0006302">
    <property type="term" value="P:double-strand break repair"/>
    <property type="evidence" value="ECO:0007669"/>
    <property type="project" value="TreeGrafter"/>
</dbReference>
<evidence type="ECO:0000313" key="13">
    <source>
        <dbReference type="Proteomes" id="UP000594364"/>
    </source>
</evidence>
<accession>A0A7U3PZT3</accession>
<protein>
    <recommendedName>
        <fullName evidence="11">Endonuclease/exonuclease/phosphatase domain-containing protein</fullName>
    </recommendedName>
</protein>
<comment type="cofactor">
    <cofactor evidence="2">
        <name>Mg(2+)</name>
        <dbReference type="ChEBI" id="CHEBI:18420"/>
    </cofactor>
</comment>
<dbReference type="SUPFAM" id="SSF56219">
    <property type="entry name" value="DNase I-like"/>
    <property type="match status" value="1"/>
</dbReference>
<feature type="domain" description="Endonuclease/exonuclease/phosphatase" evidence="11">
    <location>
        <begin position="109"/>
        <end position="300"/>
    </location>
</feature>
<keyword evidence="7" id="KW-0378">Hydrolase</keyword>
<dbReference type="AlphaFoldDB" id="A0A7U3PZT3"/>
<dbReference type="Pfam" id="PF03372">
    <property type="entry name" value="Exo_endo_phos"/>
    <property type="match status" value="1"/>
</dbReference>
<evidence type="ECO:0000256" key="1">
    <source>
        <dbReference type="ARBA" id="ARBA00001936"/>
    </source>
</evidence>
<dbReference type="GO" id="GO:0046872">
    <property type="term" value="F:metal ion binding"/>
    <property type="evidence" value="ECO:0007669"/>
    <property type="project" value="UniProtKB-KW"/>
</dbReference>
<dbReference type="EMBL" id="CP031389">
    <property type="protein sequence ID" value="QPH10103.1"/>
    <property type="molecule type" value="Genomic_DNA"/>
</dbReference>
<comment type="cofactor">
    <cofactor evidence="1">
        <name>Mn(2+)</name>
        <dbReference type="ChEBI" id="CHEBI:29035"/>
    </cofactor>
</comment>
<evidence type="ECO:0000256" key="2">
    <source>
        <dbReference type="ARBA" id="ARBA00001946"/>
    </source>
</evidence>
<evidence type="ECO:0000313" key="12">
    <source>
        <dbReference type="EMBL" id="QPH10103.1"/>
    </source>
</evidence>